<protein>
    <submittedName>
        <fullName evidence="3">Uncharacterized protein</fullName>
    </submittedName>
</protein>
<dbReference type="STRING" id="471855.Shel_15890"/>
<dbReference type="EMBL" id="CP001684">
    <property type="protein sequence ID" value="ACV22608.1"/>
    <property type="molecule type" value="Genomic_DNA"/>
</dbReference>
<evidence type="ECO:0000313" key="3">
    <source>
        <dbReference type="EMBL" id="ACV22608.1"/>
    </source>
</evidence>
<evidence type="ECO:0000313" key="4">
    <source>
        <dbReference type="Proteomes" id="UP000002026"/>
    </source>
</evidence>
<keyword evidence="4" id="KW-1185">Reference proteome</keyword>
<gene>
    <name evidence="3" type="ordered locus">Shel_15890</name>
</gene>
<evidence type="ECO:0000256" key="2">
    <source>
        <dbReference type="SAM" id="Phobius"/>
    </source>
</evidence>
<accession>C7N6S3</accession>
<feature type="compositionally biased region" description="Basic and acidic residues" evidence="1">
    <location>
        <begin position="1"/>
        <end position="11"/>
    </location>
</feature>
<keyword evidence="2" id="KW-0812">Transmembrane</keyword>
<keyword evidence="2" id="KW-0472">Membrane</keyword>
<dbReference type="AlphaFoldDB" id="C7N6S3"/>
<feature type="transmembrane region" description="Helical" evidence="2">
    <location>
        <begin position="26"/>
        <end position="50"/>
    </location>
</feature>
<organism evidence="3 4">
    <name type="scientific">Slackia heliotrinireducens (strain ATCC 29202 / DSM 20476 / NCTC 11029 / RHS 1)</name>
    <name type="common">Peptococcus heliotrinreducens</name>
    <dbReference type="NCBI Taxonomy" id="471855"/>
    <lineage>
        <taxon>Bacteria</taxon>
        <taxon>Bacillati</taxon>
        <taxon>Actinomycetota</taxon>
        <taxon>Coriobacteriia</taxon>
        <taxon>Eggerthellales</taxon>
        <taxon>Eggerthellaceae</taxon>
        <taxon>Slackia</taxon>
    </lineage>
</organism>
<dbReference type="Proteomes" id="UP000002026">
    <property type="component" value="Chromosome"/>
</dbReference>
<proteinExistence type="predicted"/>
<reference evidence="3 4" key="1">
    <citation type="journal article" date="2009" name="Stand. Genomic Sci.">
        <title>Complete genome sequence of Slackia heliotrinireducens type strain (RHS 1).</title>
        <authorList>
            <person name="Pukall R."/>
            <person name="Lapidus A."/>
            <person name="Nolan M."/>
            <person name="Copeland A."/>
            <person name="Glavina Del Rio T."/>
            <person name="Lucas S."/>
            <person name="Chen F."/>
            <person name="Tice H."/>
            <person name="Cheng J.F."/>
            <person name="Chertkov O."/>
            <person name="Bruce D."/>
            <person name="Goodwin L."/>
            <person name="Kuske C."/>
            <person name="Brettin T."/>
            <person name="Detter J.C."/>
            <person name="Han C."/>
            <person name="Pitluck S."/>
            <person name="Pati A."/>
            <person name="Mavrommatis K."/>
            <person name="Ivanova N."/>
            <person name="Ovchinnikova G."/>
            <person name="Chen A."/>
            <person name="Palaniappan K."/>
            <person name="Schneider S."/>
            <person name="Rohde M."/>
            <person name="Chain P."/>
            <person name="D'haeseleer P."/>
            <person name="Goker M."/>
            <person name="Bristow J."/>
            <person name="Eisen J.A."/>
            <person name="Markowitz V."/>
            <person name="Kyrpides N.C."/>
            <person name="Klenk H.P."/>
            <person name="Hugenholtz P."/>
        </authorList>
    </citation>
    <scope>NUCLEOTIDE SEQUENCE [LARGE SCALE GENOMIC DNA]</scope>
    <source>
        <strain evidence="4">ATCC 29202 / DSM 20476 / NCTC 11029 / RHS 1</strain>
    </source>
</reference>
<dbReference type="HOGENOM" id="CLU_3030025_0_0_11"/>
<evidence type="ECO:0000256" key="1">
    <source>
        <dbReference type="SAM" id="MobiDB-lite"/>
    </source>
</evidence>
<name>C7N6S3_SLAHD</name>
<dbReference type="KEGG" id="shi:Shel_15890"/>
<keyword evidence="2" id="KW-1133">Transmembrane helix</keyword>
<sequence length="55" mass="5466">MDCQADRRPARGEGAGGARGDDLRCLAVGSAAVLLGSAATAWGAFALLAVMTGLF</sequence>
<feature type="region of interest" description="Disordered" evidence="1">
    <location>
        <begin position="1"/>
        <end position="21"/>
    </location>
</feature>